<evidence type="ECO:0000313" key="3">
    <source>
        <dbReference type="Proteomes" id="UP000050761"/>
    </source>
</evidence>
<dbReference type="PANTHER" id="PTHR36955">
    <property type="entry name" value="SECRETED NEMATODE CLADE V PROTEIN GENE FAMILY"/>
    <property type="match status" value="1"/>
</dbReference>
<sequence length="150" mass="16276">MQSSSTIQDPATITPTQAPSTASGVASVQTTTRAPTPAAEKRKAKQVQVTIVTRLNFDPELAPFYLMVVEAKVYLYTKASGTTYNLDLSEQNVQNIDGKFAVVYNVRGASCDEVIAFVEAVSKGADVIERSTVKCDDHERIVFHASINSF</sequence>
<keyword evidence="3" id="KW-1185">Reference proteome</keyword>
<evidence type="ECO:0000313" key="2">
    <source>
        <dbReference type="EMBL" id="VDO69933.1"/>
    </source>
</evidence>
<accession>A0A3P7YYC5</accession>
<dbReference type="PANTHER" id="PTHR36955:SF1">
    <property type="entry name" value="SECRETED NEMATODE CLADE V PROTEIN GENE FAMILY"/>
    <property type="match status" value="1"/>
</dbReference>
<organism evidence="3 4">
    <name type="scientific">Heligmosomoides polygyrus</name>
    <name type="common">Parasitic roundworm</name>
    <dbReference type="NCBI Taxonomy" id="6339"/>
    <lineage>
        <taxon>Eukaryota</taxon>
        <taxon>Metazoa</taxon>
        <taxon>Ecdysozoa</taxon>
        <taxon>Nematoda</taxon>
        <taxon>Chromadorea</taxon>
        <taxon>Rhabditida</taxon>
        <taxon>Rhabditina</taxon>
        <taxon>Rhabditomorpha</taxon>
        <taxon>Strongyloidea</taxon>
        <taxon>Heligmosomidae</taxon>
        <taxon>Heligmosomoides</taxon>
    </lineage>
</organism>
<dbReference type="EMBL" id="UZAH01025753">
    <property type="protein sequence ID" value="VDO69933.1"/>
    <property type="molecule type" value="Genomic_DNA"/>
</dbReference>
<dbReference type="AlphaFoldDB" id="A0A183FIT1"/>
<feature type="compositionally biased region" description="Polar residues" evidence="1">
    <location>
        <begin position="1"/>
        <end position="34"/>
    </location>
</feature>
<dbReference type="Proteomes" id="UP000050761">
    <property type="component" value="Unassembled WGS sequence"/>
</dbReference>
<feature type="region of interest" description="Disordered" evidence="1">
    <location>
        <begin position="1"/>
        <end position="41"/>
    </location>
</feature>
<dbReference type="WBParaSite" id="HPBE_0000683901-mRNA-1">
    <property type="protein sequence ID" value="HPBE_0000683901-mRNA-1"/>
    <property type="gene ID" value="HPBE_0000683901"/>
</dbReference>
<name>A0A183FIT1_HELPZ</name>
<evidence type="ECO:0000256" key="1">
    <source>
        <dbReference type="SAM" id="MobiDB-lite"/>
    </source>
</evidence>
<protein>
    <submittedName>
        <fullName evidence="4">EKC/KEOPS complex subunit cgi121</fullName>
    </submittedName>
</protein>
<accession>A0A183FIT1</accession>
<dbReference type="Pfam" id="PF17619">
    <property type="entry name" value="SCVP"/>
    <property type="match status" value="1"/>
</dbReference>
<dbReference type="InterPro" id="IPR035126">
    <property type="entry name" value="SCVP"/>
</dbReference>
<gene>
    <name evidence="2" type="ORF">HPBE_LOCUS6840</name>
</gene>
<evidence type="ECO:0000313" key="4">
    <source>
        <dbReference type="WBParaSite" id="HPBE_0000683901-mRNA-1"/>
    </source>
</evidence>
<reference evidence="2 3" key="1">
    <citation type="submission" date="2018-11" db="EMBL/GenBank/DDBJ databases">
        <authorList>
            <consortium name="Pathogen Informatics"/>
        </authorList>
    </citation>
    <scope>NUCLEOTIDE SEQUENCE [LARGE SCALE GENOMIC DNA]</scope>
</reference>
<reference evidence="4" key="2">
    <citation type="submission" date="2019-09" db="UniProtKB">
        <authorList>
            <consortium name="WormBaseParasite"/>
        </authorList>
    </citation>
    <scope>IDENTIFICATION</scope>
</reference>
<dbReference type="OrthoDB" id="5872262at2759"/>
<proteinExistence type="predicted"/>